<dbReference type="Gene3D" id="1.20.59.10">
    <property type="entry name" value="Chorismate mutase"/>
    <property type="match status" value="1"/>
</dbReference>
<keyword evidence="4" id="KW-1185">Reference proteome</keyword>
<dbReference type="InterPro" id="IPR036979">
    <property type="entry name" value="CM_dom_sf"/>
</dbReference>
<dbReference type="EMBL" id="JADBGI010000001">
    <property type="protein sequence ID" value="MBE2997330.1"/>
    <property type="molecule type" value="Genomic_DNA"/>
</dbReference>
<keyword evidence="1" id="KW-0175">Coiled coil</keyword>
<accession>A0ABR9P0I9</accession>
<evidence type="ECO:0000313" key="3">
    <source>
        <dbReference type="EMBL" id="MBE2997330.1"/>
    </source>
</evidence>
<proteinExistence type="predicted"/>
<comment type="caution">
    <text evidence="3">The sequence shown here is derived from an EMBL/GenBank/DDBJ whole genome shotgun (WGS) entry which is preliminary data.</text>
</comment>
<organism evidence="3 4">
    <name type="scientific">Nocardiopsis coralli</name>
    <dbReference type="NCBI Taxonomy" id="2772213"/>
    <lineage>
        <taxon>Bacteria</taxon>
        <taxon>Bacillati</taxon>
        <taxon>Actinomycetota</taxon>
        <taxon>Actinomycetes</taxon>
        <taxon>Streptosporangiales</taxon>
        <taxon>Nocardiopsidaceae</taxon>
        <taxon>Nocardiopsis</taxon>
    </lineage>
</organism>
<evidence type="ECO:0000256" key="1">
    <source>
        <dbReference type="SAM" id="Coils"/>
    </source>
</evidence>
<evidence type="ECO:0000313" key="4">
    <source>
        <dbReference type="Proteomes" id="UP000806528"/>
    </source>
</evidence>
<feature type="domain" description="Chorismate mutase" evidence="2">
    <location>
        <begin position="8"/>
        <end position="97"/>
    </location>
</feature>
<dbReference type="InterPro" id="IPR002701">
    <property type="entry name" value="CM_II_prokaryot"/>
</dbReference>
<protein>
    <submittedName>
        <fullName evidence="3">Chorismate mutase</fullName>
    </submittedName>
</protein>
<dbReference type="InterPro" id="IPR036263">
    <property type="entry name" value="Chorismate_II_sf"/>
</dbReference>
<name>A0ABR9P0I9_9ACTN</name>
<feature type="coiled-coil region" evidence="1">
    <location>
        <begin position="14"/>
        <end position="41"/>
    </location>
</feature>
<evidence type="ECO:0000259" key="2">
    <source>
        <dbReference type="PROSITE" id="PS51168"/>
    </source>
</evidence>
<gene>
    <name evidence="3" type="ORF">IDM40_01240</name>
</gene>
<dbReference type="PROSITE" id="PS51168">
    <property type="entry name" value="CHORISMATE_MUT_2"/>
    <property type="match status" value="1"/>
</dbReference>
<sequence>MHRAADRTTPAESIHHLRGRIDRMDAELAELLERRALVAAEVQRLKPVGYFAGRDTERERALVERMAEHAPRLGADRLATVMDAVITTGLTAAQEEARDGTRGEHT</sequence>
<dbReference type="SUPFAM" id="SSF48600">
    <property type="entry name" value="Chorismate mutase II"/>
    <property type="match status" value="1"/>
</dbReference>
<dbReference type="RefSeq" id="WP_193119982.1">
    <property type="nucleotide sequence ID" value="NZ_JADBGI010000001.1"/>
</dbReference>
<dbReference type="Proteomes" id="UP000806528">
    <property type="component" value="Unassembled WGS sequence"/>
</dbReference>
<dbReference type="Pfam" id="PF01817">
    <property type="entry name" value="CM_2"/>
    <property type="match status" value="1"/>
</dbReference>
<dbReference type="SMART" id="SM00830">
    <property type="entry name" value="CM_2"/>
    <property type="match status" value="1"/>
</dbReference>
<reference evidence="3 4" key="1">
    <citation type="submission" date="2020-09" db="EMBL/GenBank/DDBJ databases">
        <title>Diversity and distribution of actinomycetes associated with coral in the coast of Hainan.</title>
        <authorList>
            <person name="Li F."/>
        </authorList>
    </citation>
    <scope>NUCLEOTIDE SEQUENCE [LARGE SCALE GENOMIC DNA]</scope>
    <source>
        <strain evidence="3 4">HNM0947</strain>
    </source>
</reference>